<evidence type="ECO:0000259" key="1">
    <source>
        <dbReference type="PROSITE" id="PS51819"/>
    </source>
</evidence>
<organism evidence="2 3">
    <name type="scientific">Streptomyces cyaneogriseus subsp. noncyanogenus</name>
    <dbReference type="NCBI Taxonomy" id="477245"/>
    <lineage>
        <taxon>Bacteria</taxon>
        <taxon>Bacillati</taxon>
        <taxon>Actinomycetota</taxon>
        <taxon>Actinomycetes</taxon>
        <taxon>Kitasatosporales</taxon>
        <taxon>Streptomycetaceae</taxon>
        <taxon>Streptomyces</taxon>
    </lineage>
</organism>
<dbReference type="InterPro" id="IPR037523">
    <property type="entry name" value="VOC_core"/>
</dbReference>
<protein>
    <submittedName>
        <fullName evidence="2">Glyoxalase</fullName>
    </submittedName>
</protein>
<dbReference type="HOGENOM" id="CLU_108054_2_1_11"/>
<dbReference type="STRING" id="477245.TU94_02100"/>
<keyword evidence="3" id="KW-1185">Reference proteome</keyword>
<gene>
    <name evidence="2" type="ORF">TU94_02100</name>
</gene>
<dbReference type="RefSeq" id="WP_044378652.1">
    <property type="nucleotide sequence ID" value="NZ_CP010849.1"/>
</dbReference>
<dbReference type="PROSITE" id="PS51819">
    <property type="entry name" value="VOC"/>
    <property type="match status" value="1"/>
</dbReference>
<feature type="domain" description="VOC" evidence="1">
    <location>
        <begin position="6"/>
        <end position="122"/>
    </location>
</feature>
<name>A0A0C5G924_9ACTN</name>
<dbReference type="PANTHER" id="PTHR35908">
    <property type="entry name" value="HYPOTHETICAL FUSION PROTEIN"/>
    <property type="match status" value="1"/>
</dbReference>
<dbReference type="PANTHER" id="PTHR35908:SF1">
    <property type="entry name" value="CONSERVED PROTEIN"/>
    <property type="match status" value="1"/>
</dbReference>
<proteinExistence type="predicted"/>
<sequence>MPLRMKLSAITLDCADPQALAEFYRQATGLRPHPASNGDFAGLVSEDGLFLGFQRIDGHQPPTWPGRTVPQQIHLDFEVDDLDEAEARLVDLGASKPGHQPDEDRWRVLIDPAGHPFCLARG</sequence>
<dbReference type="Pfam" id="PF18029">
    <property type="entry name" value="Glyoxalase_6"/>
    <property type="match status" value="1"/>
</dbReference>
<dbReference type="CDD" id="cd06587">
    <property type="entry name" value="VOC"/>
    <property type="match status" value="1"/>
</dbReference>
<dbReference type="KEGG" id="scw:TU94_02100"/>
<dbReference type="PATRIC" id="fig|477245.3.peg.470"/>
<dbReference type="AlphaFoldDB" id="A0A0C5G924"/>
<dbReference type="InterPro" id="IPR041581">
    <property type="entry name" value="Glyoxalase_6"/>
</dbReference>
<dbReference type="OrthoDB" id="1645442at2"/>
<accession>A0A0C5G924</accession>
<evidence type="ECO:0000313" key="2">
    <source>
        <dbReference type="EMBL" id="AJP00501.1"/>
    </source>
</evidence>
<reference evidence="2 3" key="1">
    <citation type="submission" date="2015-02" db="EMBL/GenBank/DDBJ databases">
        <title>Genome sequence of thermotolerant Streptomyces cyaneogriseus subsp. Noncyanogenus NMWT1, the producer of nematocidal antibiotics nemadectin.</title>
        <authorList>
            <person name="Wang H."/>
            <person name="Li C."/>
            <person name="Xiang W."/>
            <person name="Wang X."/>
        </authorList>
    </citation>
    <scope>NUCLEOTIDE SEQUENCE [LARGE SCALE GENOMIC DNA]</scope>
    <source>
        <strain evidence="2 3">NMWT 1</strain>
    </source>
</reference>
<dbReference type="EMBL" id="CP010849">
    <property type="protein sequence ID" value="AJP00501.1"/>
    <property type="molecule type" value="Genomic_DNA"/>
</dbReference>
<dbReference type="SUPFAM" id="SSF54593">
    <property type="entry name" value="Glyoxalase/Bleomycin resistance protein/Dihydroxybiphenyl dioxygenase"/>
    <property type="match status" value="1"/>
</dbReference>
<dbReference type="InterPro" id="IPR029068">
    <property type="entry name" value="Glyas_Bleomycin-R_OHBP_Dase"/>
</dbReference>
<dbReference type="Proteomes" id="UP000032234">
    <property type="component" value="Chromosome"/>
</dbReference>
<evidence type="ECO:0000313" key="3">
    <source>
        <dbReference type="Proteomes" id="UP000032234"/>
    </source>
</evidence>
<dbReference type="Gene3D" id="3.10.180.10">
    <property type="entry name" value="2,3-Dihydroxybiphenyl 1,2-Dioxygenase, domain 1"/>
    <property type="match status" value="1"/>
</dbReference>